<evidence type="ECO:0000256" key="7">
    <source>
        <dbReference type="RuleBase" id="RU368015"/>
    </source>
</evidence>
<evidence type="ECO:0000256" key="5">
    <source>
        <dbReference type="ARBA" id="ARBA00022989"/>
    </source>
</evidence>
<sequence length="363" mass="39678">MAITNMEIENGVQETHQTKLSTDDSNKSFIARWWLLLLNIACTATGTIGGPLLLRLYFNHGGNRKWLPCWLQTVGFPIHVIPIAILYSRRTRGVKFFASPKLLLCAAVIGVFTGLDNFMYTLGLSYLPVSTSSLLLATQLAFTAFFSFIIARQKFTPFSINAVVLMTLGAIVLGLRSAGDRPAGITGAEYMLGFILTIGSAGLLGFLLPVTEVTYAKATKAITYSIVLQFQFCLALFATIFCTIGMFINKDIGAIPREASKFGLGPTKYYLLLASSVVVWQLMFLGIMGTIFCKSSLFAGVVNATLLPITQIAGVIVYQEKFTGEKGMALALSTWGFISYFYGAYKDSKTQTAKEVGRQMISH</sequence>
<comment type="caution">
    <text evidence="8">The sequence shown here is derived from an EMBL/GenBank/DDBJ whole genome shotgun (WGS) entry which is preliminary data.</text>
</comment>
<evidence type="ECO:0000256" key="4">
    <source>
        <dbReference type="ARBA" id="ARBA00022692"/>
    </source>
</evidence>
<evidence type="ECO:0000256" key="3">
    <source>
        <dbReference type="ARBA" id="ARBA00022448"/>
    </source>
</evidence>
<dbReference type="GO" id="GO:0005345">
    <property type="term" value="F:purine nucleobase transmembrane transporter activity"/>
    <property type="evidence" value="ECO:0007669"/>
    <property type="project" value="UniProtKB-UniRule"/>
</dbReference>
<evidence type="ECO:0000256" key="1">
    <source>
        <dbReference type="ARBA" id="ARBA00004141"/>
    </source>
</evidence>
<dbReference type="Pfam" id="PF16913">
    <property type="entry name" value="PUNUT"/>
    <property type="match status" value="1"/>
</dbReference>
<accession>A0A835HBC8</accession>
<feature type="transmembrane region" description="Helical" evidence="7">
    <location>
        <begin position="297"/>
        <end position="316"/>
    </location>
</feature>
<dbReference type="GO" id="GO:0016020">
    <property type="term" value="C:membrane"/>
    <property type="evidence" value="ECO:0007669"/>
    <property type="project" value="UniProtKB-SubCell"/>
</dbReference>
<protein>
    <recommendedName>
        <fullName evidence="7">Probable purine permease</fullName>
    </recommendedName>
</protein>
<keyword evidence="9" id="KW-1185">Reference proteome</keyword>
<dbReference type="InterPro" id="IPR037185">
    <property type="entry name" value="EmrE-like"/>
</dbReference>
<keyword evidence="6 7" id="KW-0472">Membrane</keyword>
<feature type="transmembrane region" description="Helical" evidence="7">
    <location>
        <begin position="158"/>
        <end position="178"/>
    </location>
</feature>
<dbReference type="InterPro" id="IPR030182">
    <property type="entry name" value="PUP_plant"/>
</dbReference>
<proteinExistence type="inferred from homology"/>
<reference evidence="8 9" key="1">
    <citation type="submission" date="2020-10" db="EMBL/GenBank/DDBJ databases">
        <title>The Coptis chinensis genome and diversification of protoberbering-type alkaloids.</title>
        <authorList>
            <person name="Wang B."/>
            <person name="Shu S."/>
            <person name="Song C."/>
            <person name="Liu Y."/>
        </authorList>
    </citation>
    <scope>NUCLEOTIDE SEQUENCE [LARGE SCALE GENOMIC DNA]</scope>
    <source>
        <strain evidence="8">HL-2020</strain>
        <tissue evidence="8">Leaf</tissue>
    </source>
</reference>
<name>A0A835HBC8_9MAGN</name>
<dbReference type="SUPFAM" id="SSF103481">
    <property type="entry name" value="Multidrug resistance efflux transporter EmrE"/>
    <property type="match status" value="1"/>
</dbReference>
<feature type="transmembrane region" description="Helical" evidence="7">
    <location>
        <begin position="100"/>
        <end position="120"/>
    </location>
</feature>
<evidence type="ECO:0000256" key="6">
    <source>
        <dbReference type="ARBA" id="ARBA00023136"/>
    </source>
</evidence>
<evidence type="ECO:0000313" key="9">
    <source>
        <dbReference type="Proteomes" id="UP000631114"/>
    </source>
</evidence>
<feature type="transmembrane region" description="Helical" evidence="7">
    <location>
        <begin position="328"/>
        <end position="345"/>
    </location>
</feature>
<dbReference type="GO" id="GO:0015211">
    <property type="term" value="F:purine nucleoside transmembrane transporter activity"/>
    <property type="evidence" value="ECO:0007669"/>
    <property type="project" value="UniProtKB-UniRule"/>
</dbReference>
<dbReference type="PANTHER" id="PTHR31376:SF105">
    <property type="entry name" value="PURINE PERMEASE-RELATED"/>
    <property type="match status" value="1"/>
</dbReference>
<dbReference type="Proteomes" id="UP000631114">
    <property type="component" value="Unassembled WGS sequence"/>
</dbReference>
<feature type="transmembrane region" description="Helical" evidence="7">
    <location>
        <begin position="132"/>
        <end position="151"/>
    </location>
</feature>
<dbReference type="AlphaFoldDB" id="A0A835HBC8"/>
<dbReference type="OrthoDB" id="1865379at2759"/>
<keyword evidence="5 7" id="KW-1133">Transmembrane helix</keyword>
<keyword evidence="4 7" id="KW-0812">Transmembrane</keyword>
<feature type="transmembrane region" description="Helical" evidence="7">
    <location>
        <begin position="70"/>
        <end position="88"/>
    </location>
</feature>
<keyword evidence="3 7" id="KW-0813">Transport</keyword>
<gene>
    <name evidence="8" type="ORF">IFM89_005973</name>
</gene>
<organism evidence="8 9">
    <name type="scientific">Coptis chinensis</name>
    <dbReference type="NCBI Taxonomy" id="261450"/>
    <lineage>
        <taxon>Eukaryota</taxon>
        <taxon>Viridiplantae</taxon>
        <taxon>Streptophyta</taxon>
        <taxon>Embryophyta</taxon>
        <taxon>Tracheophyta</taxon>
        <taxon>Spermatophyta</taxon>
        <taxon>Magnoliopsida</taxon>
        <taxon>Ranunculales</taxon>
        <taxon>Ranunculaceae</taxon>
        <taxon>Coptidoideae</taxon>
        <taxon>Coptis</taxon>
    </lineage>
</organism>
<dbReference type="PANTHER" id="PTHR31376">
    <property type="entry name" value="OS09G0467300 PROTEIN-RELATED"/>
    <property type="match status" value="1"/>
</dbReference>
<feature type="transmembrane region" description="Helical" evidence="7">
    <location>
        <begin position="190"/>
        <end position="210"/>
    </location>
</feature>
<comment type="similarity">
    <text evidence="2 7">Belongs to the purine permeases (TC 2.A.7.14) family.</text>
</comment>
<comment type="subcellular location">
    <subcellularLocation>
        <location evidence="1 7">Membrane</location>
        <topology evidence="1 7">Multi-pass membrane protein</topology>
    </subcellularLocation>
</comment>
<evidence type="ECO:0000313" key="8">
    <source>
        <dbReference type="EMBL" id="KAF9595905.1"/>
    </source>
</evidence>
<evidence type="ECO:0000256" key="2">
    <source>
        <dbReference type="ARBA" id="ARBA00006213"/>
    </source>
</evidence>
<dbReference type="EMBL" id="JADFTS010000007">
    <property type="protein sequence ID" value="KAF9595905.1"/>
    <property type="molecule type" value="Genomic_DNA"/>
</dbReference>
<feature type="transmembrane region" description="Helical" evidence="7">
    <location>
        <begin position="222"/>
        <end position="249"/>
    </location>
</feature>
<feature type="transmembrane region" description="Helical" evidence="7">
    <location>
        <begin position="33"/>
        <end position="58"/>
    </location>
</feature>
<feature type="transmembrane region" description="Helical" evidence="7">
    <location>
        <begin position="269"/>
        <end position="290"/>
    </location>
</feature>